<name>A0A6S7B872_9BURK</name>
<dbReference type="Proteomes" id="UP000494111">
    <property type="component" value="Unassembled WGS sequence"/>
</dbReference>
<gene>
    <name evidence="1" type="ORF">LMG3458_04010</name>
</gene>
<protein>
    <recommendedName>
        <fullName evidence="3">Lactate dehydrogenase</fullName>
    </recommendedName>
</protein>
<evidence type="ECO:0008006" key="3">
    <source>
        <dbReference type="Google" id="ProtNLM"/>
    </source>
</evidence>
<sequence length="551" mass="58076">MVNNQSRGPINFPPRLPLVILNIPGTITGQLLPAWITADMTTISSSLPPLVIAPPAPASGVSRVTNVNRSPEPPASTSVTLGQQSTGVLTYSPSTLSANPVQEPDALSSLMSDNVRSSSLTGQFKGLAAALLSRFQTDGGNYSQSVPATRSAAAVDGVDGPQAQAQADNSVALRITTASGAKVNITLDSNAKGLAVQIDVGDAKLTEAERNAIAGLSKSFQDAVDGLASVPPKLALGALSKIDTNVLSSVSLEATVGAEGPDQVSFKFQADAGQRALTVKTLAGSAQINVDVSKPAQFGSAQQQSAAIDSYLTKFDSAQKRGEGDAALMSYFKQGFSDLHRSYGAWSPQGATNRLGPPAEVHRTMLSGLADFSASVNQAPVASNPAQPRELDTFSYQTSQNTRSSGRPQFDLAITQQQQSSLSASFHRALSLDQKLNLTTDPDSQNYAFYQIRDNYENKTDIGYEDGKLAKASFTETSTLSTTVSKFVKGKLVDQSAIPSTQTRSRDLMELLRAADLDAPLKDTTTPRDQVEAALIRKQEDLAQAVARARG</sequence>
<reference evidence="1 2" key="1">
    <citation type="submission" date="2020-04" db="EMBL/GenBank/DDBJ databases">
        <authorList>
            <person name="De Canck E."/>
        </authorList>
    </citation>
    <scope>NUCLEOTIDE SEQUENCE [LARGE SCALE GENOMIC DNA]</scope>
    <source>
        <strain evidence="1 2">LMG 3458</strain>
    </source>
</reference>
<dbReference type="EMBL" id="CADIJO010000014">
    <property type="protein sequence ID" value="CAB3721575.1"/>
    <property type="molecule type" value="Genomic_DNA"/>
</dbReference>
<evidence type="ECO:0000313" key="1">
    <source>
        <dbReference type="EMBL" id="CAB3721575.1"/>
    </source>
</evidence>
<dbReference type="AlphaFoldDB" id="A0A6S7B872"/>
<accession>A0A6S7B872</accession>
<evidence type="ECO:0000313" key="2">
    <source>
        <dbReference type="Proteomes" id="UP000494111"/>
    </source>
</evidence>
<proteinExistence type="predicted"/>
<organism evidence="1 2">
    <name type="scientific">Achromobacter deleyi</name>
    <dbReference type="NCBI Taxonomy" id="1353891"/>
    <lineage>
        <taxon>Bacteria</taxon>
        <taxon>Pseudomonadati</taxon>
        <taxon>Pseudomonadota</taxon>
        <taxon>Betaproteobacteria</taxon>
        <taxon>Burkholderiales</taxon>
        <taxon>Alcaligenaceae</taxon>
        <taxon>Achromobacter</taxon>
    </lineage>
</organism>